<feature type="non-terminal residue" evidence="2">
    <location>
        <position position="1"/>
    </location>
</feature>
<accession>A0A821S926</accession>
<dbReference type="Proteomes" id="UP000663873">
    <property type="component" value="Unassembled WGS sequence"/>
</dbReference>
<reference evidence="2" key="1">
    <citation type="submission" date="2021-02" db="EMBL/GenBank/DDBJ databases">
        <authorList>
            <person name="Nowell W R."/>
        </authorList>
    </citation>
    <scope>NUCLEOTIDE SEQUENCE</scope>
</reference>
<feature type="compositionally biased region" description="Low complexity" evidence="1">
    <location>
        <begin position="1"/>
        <end position="15"/>
    </location>
</feature>
<protein>
    <submittedName>
        <fullName evidence="2">Uncharacterized protein</fullName>
    </submittedName>
</protein>
<proteinExistence type="predicted"/>
<feature type="region of interest" description="Disordered" evidence="1">
    <location>
        <begin position="1"/>
        <end position="45"/>
    </location>
</feature>
<keyword evidence="3" id="KW-1185">Reference proteome</keyword>
<name>A0A821S926_9BILA</name>
<dbReference type="EMBL" id="CAJOBP010061283">
    <property type="protein sequence ID" value="CAF4852276.1"/>
    <property type="molecule type" value="Genomic_DNA"/>
</dbReference>
<feature type="non-terminal residue" evidence="2">
    <location>
        <position position="96"/>
    </location>
</feature>
<evidence type="ECO:0000313" key="3">
    <source>
        <dbReference type="Proteomes" id="UP000663873"/>
    </source>
</evidence>
<gene>
    <name evidence="2" type="ORF">UJA718_LOCUS43520</name>
</gene>
<organism evidence="2 3">
    <name type="scientific">Rotaria socialis</name>
    <dbReference type="NCBI Taxonomy" id="392032"/>
    <lineage>
        <taxon>Eukaryota</taxon>
        <taxon>Metazoa</taxon>
        <taxon>Spiralia</taxon>
        <taxon>Gnathifera</taxon>
        <taxon>Rotifera</taxon>
        <taxon>Eurotatoria</taxon>
        <taxon>Bdelloidea</taxon>
        <taxon>Philodinida</taxon>
        <taxon>Philodinidae</taxon>
        <taxon>Rotaria</taxon>
    </lineage>
</organism>
<comment type="caution">
    <text evidence="2">The sequence shown here is derived from an EMBL/GenBank/DDBJ whole genome shotgun (WGS) entry which is preliminary data.</text>
</comment>
<sequence>SLEQSSSPTQGLSSSNYTSNDKQSRSFDAVHMLRPGTNRSDVVNRRTKSYEYADDHRQLTSSIAPPPIVIKIPDMAELVQAAKLSQLKNQRDSTEV</sequence>
<evidence type="ECO:0000256" key="1">
    <source>
        <dbReference type="SAM" id="MobiDB-lite"/>
    </source>
</evidence>
<dbReference type="AlphaFoldDB" id="A0A821S926"/>
<evidence type="ECO:0000313" key="2">
    <source>
        <dbReference type="EMBL" id="CAF4852276.1"/>
    </source>
</evidence>